<keyword evidence="2" id="KW-1185">Reference proteome</keyword>
<sequence>MASKLQTLKRFLRVCSLLLLACYALHYMSNTVWGKRPLNMLFGTCQIDTFIGWFLFIRKKLGLYFFGSRLSRLAT</sequence>
<gene>
    <name evidence="1" type="ORF">EG327_009272</name>
</gene>
<evidence type="ECO:0000313" key="2">
    <source>
        <dbReference type="Proteomes" id="UP000490939"/>
    </source>
</evidence>
<comment type="caution">
    <text evidence="1">The sequence shown here is derived from an EMBL/GenBank/DDBJ whole genome shotgun (WGS) entry which is preliminary data.</text>
</comment>
<accession>A0A8H3UPX8</accession>
<reference evidence="1 2" key="1">
    <citation type="submission" date="2019-07" db="EMBL/GenBank/DDBJ databases">
        <title>Venturia inaequalis Genome Resource.</title>
        <authorList>
            <person name="Lichtner F.J."/>
        </authorList>
    </citation>
    <scope>NUCLEOTIDE SEQUENCE [LARGE SCALE GENOMIC DNA]</scope>
    <source>
        <strain evidence="1 2">DMI_063113</strain>
    </source>
</reference>
<dbReference type="AlphaFoldDB" id="A0A8H3UPX8"/>
<evidence type="ECO:0000313" key="1">
    <source>
        <dbReference type="EMBL" id="KAE9973113.1"/>
    </source>
</evidence>
<dbReference type="Proteomes" id="UP000490939">
    <property type="component" value="Unassembled WGS sequence"/>
</dbReference>
<dbReference type="EMBL" id="WNWR01000605">
    <property type="protein sequence ID" value="KAE9973113.1"/>
    <property type="molecule type" value="Genomic_DNA"/>
</dbReference>
<proteinExistence type="predicted"/>
<protein>
    <submittedName>
        <fullName evidence="1">Uncharacterized protein</fullName>
    </submittedName>
</protein>
<organism evidence="1 2">
    <name type="scientific">Venturia inaequalis</name>
    <name type="common">Apple scab fungus</name>
    <dbReference type="NCBI Taxonomy" id="5025"/>
    <lineage>
        <taxon>Eukaryota</taxon>
        <taxon>Fungi</taxon>
        <taxon>Dikarya</taxon>
        <taxon>Ascomycota</taxon>
        <taxon>Pezizomycotina</taxon>
        <taxon>Dothideomycetes</taxon>
        <taxon>Pleosporomycetidae</taxon>
        <taxon>Venturiales</taxon>
        <taxon>Venturiaceae</taxon>
        <taxon>Venturia</taxon>
    </lineage>
</organism>
<name>A0A8H3UPX8_VENIN</name>